<feature type="region of interest" description="Disordered" evidence="7">
    <location>
        <begin position="347"/>
        <end position="367"/>
    </location>
</feature>
<dbReference type="GO" id="GO:0043130">
    <property type="term" value="F:ubiquitin binding"/>
    <property type="evidence" value="ECO:0007669"/>
    <property type="project" value="TreeGrafter"/>
</dbReference>
<gene>
    <name evidence="9" type="ORF">HYALB_00004818</name>
</gene>
<feature type="repeat" description="WD" evidence="5">
    <location>
        <begin position="10"/>
        <end position="44"/>
    </location>
</feature>
<dbReference type="GO" id="GO:0043161">
    <property type="term" value="P:proteasome-mediated ubiquitin-dependent protein catabolic process"/>
    <property type="evidence" value="ECO:0007669"/>
    <property type="project" value="TreeGrafter"/>
</dbReference>
<evidence type="ECO:0000256" key="1">
    <source>
        <dbReference type="ARBA" id="ARBA00004496"/>
    </source>
</evidence>
<dbReference type="EMBL" id="CAJVRM010000139">
    <property type="protein sequence ID" value="CAG8975499.1"/>
    <property type="molecule type" value="Genomic_DNA"/>
</dbReference>
<evidence type="ECO:0000256" key="5">
    <source>
        <dbReference type="PROSITE-ProRule" id="PRU00221"/>
    </source>
</evidence>
<dbReference type="AlphaFoldDB" id="A0A9N9LHW9"/>
<keyword evidence="6" id="KW-0175">Coiled coil</keyword>
<accession>A0A9N9LHW9</accession>
<evidence type="ECO:0000313" key="10">
    <source>
        <dbReference type="Proteomes" id="UP000701801"/>
    </source>
</evidence>
<dbReference type="Pfam" id="PF08324">
    <property type="entry name" value="PUL"/>
    <property type="match status" value="1"/>
</dbReference>
<dbReference type="PROSITE" id="PS50082">
    <property type="entry name" value="WD_REPEATS_2"/>
    <property type="match status" value="3"/>
</dbReference>
<keyword evidence="3 5" id="KW-0853">WD repeat</keyword>
<feature type="domain" description="PUL" evidence="8">
    <location>
        <begin position="502"/>
        <end position="783"/>
    </location>
</feature>
<dbReference type="InterPro" id="IPR013535">
    <property type="entry name" value="PUL_dom"/>
</dbReference>
<dbReference type="GO" id="GO:0010992">
    <property type="term" value="P:ubiquitin recycling"/>
    <property type="evidence" value="ECO:0007669"/>
    <property type="project" value="TreeGrafter"/>
</dbReference>
<feature type="repeat" description="WD" evidence="5">
    <location>
        <begin position="105"/>
        <end position="136"/>
    </location>
</feature>
<comment type="subcellular location">
    <subcellularLocation>
        <location evidence="1">Cytoplasm</location>
    </subcellularLocation>
</comment>
<dbReference type="InterPro" id="IPR036322">
    <property type="entry name" value="WD40_repeat_dom_sf"/>
</dbReference>
<dbReference type="OrthoDB" id="10265988at2759"/>
<organism evidence="9 10">
    <name type="scientific">Hymenoscyphus albidus</name>
    <dbReference type="NCBI Taxonomy" id="595503"/>
    <lineage>
        <taxon>Eukaryota</taxon>
        <taxon>Fungi</taxon>
        <taxon>Dikarya</taxon>
        <taxon>Ascomycota</taxon>
        <taxon>Pezizomycotina</taxon>
        <taxon>Leotiomycetes</taxon>
        <taxon>Helotiales</taxon>
        <taxon>Helotiaceae</taxon>
        <taxon>Hymenoscyphus</taxon>
    </lineage>
</organism>
<dbReference type="PANTHER" id="PTHR19849:SF0">
    <property type="entry name" value="PHOSPHOLIPASE A-2-ACTIVATING PROTEIN"/>
    <property type="match status" value="1"/>
</dbReference>
<protein>
    <recommendedName>
        <fullName evidence="8">PUL domain-containing protein</fullName>
    </recommendedName>
</protein>
<keyword evidence="10" id="KW-1185">Reference proteome</keyword>
<keyword evidence="4" id="KW-0677">Repeat</keyword>
<feature type="coiled-coil region" evidence="6">
    <location>
        <begin position="467"/>
        <end position="502"/>
    </location>
</feature>
<dbReference type="PROSITE" id="PS50294">
    <property type="entry name" value="WD_REPEATS_REGION"/>
    <property type="match status" value="1"/>
</dbReference>
<dbReference type="GO" id="GO:0005737">
    <property type="term" value="C:cytoplasm"/>
    <property type="evidence" value="ECO:0007669"/>
    <property type="project" value="UniProtKB-SubCell"/>
</dbReference>
<dbReference type="Pfam" id="PF09070">
    <property type="entry name" value="PFU"/>
    <property type="match status" value="1"/>
</dbReference>
<dbReference type="Gene3D" id="1.25.10.10">
    <property type="entry name" value="Leucine-rich Repeat Variant"/>
    <property type="match status" value="1"/>
</dbReference>
<evidence type="ECO:0000256" key="3">
    <source>
        <dbReference type="ARBA" id="ARBA00022574"/>
    </source>
</evidence>
<dbReference type="GO" id="GO:0005634">
    <property type="term" value="C:nucleus"/>
    <property type="evidence" value="ECO:0007669"/>
    <property type="project" value="TreeGrafter"/>
</dbReference>
<proteinExistence type="predicted"/>
<evidence type="ECO:0000313" key="9">
    <source>
        <dbReference type="EMBL" id="CAG8975499.1"/>
    </source>
</evidence>
<dbReference type="PRINTS" id="PR00320">
    <property type="entry name" value="GPROTEINBRPT"/>
</dbReference>
<evidence type="ECO:0000256" key="4">
    <source>
        <dbReference type="ARBA" id="ARBA00022737"/>
    </source>
</evidence>
<dbReference type="SUPFAM" id="SSF50978">
    <property type="entry name" value="WD40 repeat-like"/>
    <property type="match status" value="1"/>
</dbReference>
<sequence>MADYKLSAFLRGHESDARNVIFPNSKTVISASYDGTVRSWKLSSESPPIFEPTISYFGSSYVTCLAFLPPSQQYPEGLIISGGKGQAIDLRQPSKTAEDQAEATLYGHSHQVCALAVDPAGKYIVSGSWDGSARLWPVGKWDSPSIIQQNGKAGKNNDVDISVLAVLCYDSERIITASMDGMIHIYISNGVGGKLSRSISTGSEPQRALCALKNHPTGADFASAGSDGIIRLWRISGQRVGEIFAHEDYIFSLDSLPSGEIFSASEDKTLRIWKGSDLVQTITHPTLSVWSVSVCQETGDVVTGTSQTEKTGDVLRVFSRDSKRIADAETLQEFDDSLKEWEKKEEEKKKKAAGEKYPGPRHLKTTRGTKDGQVKLIQEYDGSVRAYAWNASESIWDLQGIYKDSPEQVEHKGKKYDYKVEVETERQGTLYCAGYFHEDPAVVADRFLNEAQVTGAGDREDFKKNFVDSIKEKYPAVRAKCKDVEEEKAEEAEKGMESARARIDTRRQFIRIMDTKTENIEKSIIKLNKALIDSGKKDLSLNSKELQTLFACCKAIGKLQLAHYKSTKETLEICVKIITQWPYPDRMAGMDLIRLISGQSESATYRDSQDQDIISILIGSSQQSNPPNKNYIMMTMRAVANLFVSAPGVLLAKSQFPKYQALITTTLADGLDNRNLLIAVTTIYHNLGVACHVSSDKETAPSPQVTREILTTLPKILQYNDSKNPADSEVAARGLRALATLVSLGGGVKNSALELGLKGAVEEVVRRFPESRIVELGVELKELIAMGDGDVEMLG</sequence>
<name>A0A9N9LHW9_9HELO</name>
<dbReference type="InterPro" id="IPR015943">
    <property type="entry name" value="WD40/YVTN_repeat-like_dom_sf"/>
</dbReference>
<dbReference type="Proteomes" id="UP000701801">
    <property type="component" value="Unassembled WGS sequence"/>
</dbReference>
<dbReference type="Pfam" id="PF00400">
    <property type="entry name" value="WD40"/>
    <property type="match status" value="4"/>
</dbReference>
<dbReference type="SMART" id="SM00320">
    <property type="entry name" value="WD40"/>
    <property type="match status" value="6"/>
</dbReference>
<evidence type="ECO:0000259" key="8">
    <source>
        <dbReference type="PROSITE" id="PS51396"/>
    </source>
</evidence>
<dbReference type="Gene3D" id="3.10.20.870">
    <property type="entry name" value="PFU (PLAA family ubiquitin binding), C-terminal domain"/>
    <property type="match status" value="1"/>
</dbReference>
<dbReference type="InterPro" id="IPR038122">
    <property type="entry name" value="PFU_sf"/>
</dbReference>
<dbReference type="PANTHER" id="PTHR19849">
    <property type="entry name" value="PHOSPHOLIPASE A-2-ACTIVATING PROTEIN"/>
    <property type="match status" value="1"/>
</dbReference>
<evidence type="ECO:0000256" key="7">
    <source>
        <dbReference type="SAM" id="MobiDB-lite"/>
    </source>
</evidence>
<evidence type="ECO:0000256" key="2">
    <source>
        <dbReference type="ARBA" id="ARBA00022490"/>
    </source>
</evidence>
<evidence type="ECO:0000256" key="6">
    <source>
        <dbReference type="SAM" id="Coils"/>
    </source>
</evidence>
<comment type="caution">
    <text evidence="9">The sequence shown here is derived from an EMBL/GenBank/DDBJ whole genome shotgun (WGS) entry which is preliminary data.</text>
</comment>
<feature type="repeat" description="WD" evidence="5">
    <location>
        <begin position="243"/>
        <end position="274"/>
    </location>
</feature>
<dbReference type="CDD" id="cd00200">
    <property type="entry name" value="WD40"/>
    <property type="match status" value="1"/>
</dbReference>
<reference evidence="9" key="1">
    <citation type="submission" date="2021-07" db="EMBL/GenBank/DDBJ databases">
        <authorList>
            <person name="Durling M."/>
        </authorList>
    </citation>
    <scope>NUCLEOTIDE SEQUENCE</scope>
</reference>
<dbReference type="InterPro" id="IPR001680">
    <property type="entry name" value="WD40_rpt"/>
</dbReference>
<dbReference type="PROSITE" id="PS51396">
    <property type="entry name" value="PUL"/>
    <property type="match status" value="1"/>
</dbReference>
<dbReference type="InterPro" id="IPR020472">
    <property type="entry name" value="WD40_PAC1"/>
</dbReference>
<keyword evidence="2" id="KW-0963">Cytoplasm</keyword>
<dbReference type="InterPro" id="IPR011989">
    <property type="entry name" value="ARM-like"/>
</dbReference>
<dbReference type="Gene3D" id="2.130.10.10">
    <property type="entry name" value="YVTN repeat-like/Quinoprotein amine dehydrogenase"/>
    <property type="match status" value="1"/>
</dbReference>
<dbReference type="InterPro" id="IPR015155">
    <property type="entry name" value="PFU"/>
</dbReference>